<feature type="domain" description="DUF5753" evidence="1">
    <location>
        <begin position="39"/>
        <end position="213"/>
    </location>
</feature>
<protein>
    <recommendedName>
        <fullName evidence="1">DUF5753 domain-containing protein</fullName>
    </recommendedName>
</protein>
<proteinExistence type="predicted"/>
<evidence type="ECO:0000313" key="2">
    <source>
        <dbReference type="EMBL" id="ASO18406.1"/>
    </source>
</evidence>
<dbReference type="EMBL" id="CP022521">
    <property type="protein sequence ID" value="ASO18406.1"/>
    <property type="molecule type" value="Genomic_DNA"/>
</dbReference>
<organism evidence="2 3">
    <name type="scientific">Actinoalloteichus hoggarensis</name>
    <dbReference type="NCBI Taxonomy" id="1470176"/>
    <lineage>
        <taxon>Bacteria</taxon>
        <taxon>Bacillati</taxon>
        <taxon>Actinomycetota</taxon>
        <taxon>Actinomycetes</taxon>
        <taxon>Pseudonocardiales</taxon>
        <taxon>Pseudonocardiaceae</taxon>
        <taxon>Actinoalloteichus</taxon>
    </lineage>
</organism>
<accession>A0A221VXX8</accession>
<dbReference type="AlphaFoldDB" id="A0A221VXX8"/>
<dbReference type="KEGG" id="ahg:AHOG_03750"/>
<dbReference type="Pfam" id="PF19054">
    <property type="entry name" value="DUF5753"/>
    <property type="match status" value="1"/>
</dbReference>
<dbReference type="Proteomes" id="UP000204221">
    <property type="component" value="Chromosome"/>
</dbReference>
<reference evidence="2 3" key="1">
    <citation type="submission" date="2017-07" db="EMBL/GenBank/DDBJ databases">
        <title>Complete genome sequence of Actinoalloteichus hoggarensis DSM 45943, type strain of Actinoalloteichus hoggarensis.</title>
        <authorList>
            <person name="Ruckert C."/>
            <person name="Nouioui I."/>
            <person name="Willmese J."/>
            <person name="van Wezel G."/>
            <person name="Klenk H.-P."/>
            <person name="Kalinowski J."/>
            <person name="Zotchev S.B."/>
        </authorList>
    </citation>
    <scope>NUCLEOTIDE SEQUENCE [LARGE SCALE GENOMIC DNA]</scope>
    <source>
        <strain evidence="2 3">DSM 45943</strain>
    </source>
</reference>
<evidence type="ECO:0000259" key="1">
    <source>
        <dbReference type="Pfam" id="PF19054"/>
    </source>
</evidence>
<evidence type="ECO:0000313" key="3">
    <source>
        <dbReference type="Proteomes" id="UP000204221"/>
    </source>
</evidence>
<name>A0A221VXX8_9PSEU</name>
<gene>
    <name evidence="2" type="ORF">AHOG_03750</name>
</gene>
<dbReference type="InterPro" id="IPR043917">
    <property type="entry name" value="DUF5753"/>
</dbReference>
<keyword evidence="3" id="KW-1185">Reference proteome</keyword>
<sequence>MGVGGNAASYVMDLARRASESHWWEGDRPGLSPLMQSWIDWEDQASGIVEWTLDVVPGLLQTAEYARQLAGAWASRPAEIEARVATRMARQTLLSRDTVSYDVVIDEAVLHRPIGGATLLVDQLRHLIRTAERPNISLQVLPTAATVRAHRGLIGSFIALQFSEKDDPLVQIEHISSAVIVDDPAEVEAHLAAHSTLTEMAMSPAESADLIRHVVKEME</sequence>